<sequence length="1174" mass="134895">MRLLLSLLFCLLAASGYTQDDNSLLWEISGNGLEKSSYLYGTMHVSKKIAFRLDDVFYEALDTSDMVALESDPGLWLENSEAMGDNSFGYGGGYIAKGFYADRFRIENPKKELLGAYIAYEDRIVNNILYRTNELSQNFEEETYLDMFIYQAGKKFDKPIVALEDMEESSALVGRASMNAMKQKPDEWLQKKMQQSDPMFLLQDAYRERNISLLDSIDRAMYTNHYMRNMLHIRNANMTERLDSIMPKGKVFAGIGAAHLPGDKGVIDLLRKKGYTVAPLLSKSSSKGKALKLKFEKKKRENEYTAYSPEDGFFTIHLSNKLYPVSDLGKTTYVSPDLANGSFVVINRIPTHSFLKQDAVYTLEDIDKLLFENIPGKILEKTTIAKDGFKGLDIMNQLKNGDKQRYQIFKTPLEILIIKMGGEGDYVTQHSDTVFNSLQFRKHQERPVQLSSDFKDFIVEMPALYSFTNKSRNGDRWVEGYDVKQKSYSFLKKAVVNDFSFIEADTFELKQIQKRFYQDLKLKPRYQTFAGNRLISSAVFDSDSGKRLHLMTTIRRGEYFLLGILTEYGKAAEEYFNSFHLKPVTYETPFETVVDTALFFSTKTMVKPPKFVESSNSFYSGAPETKAYDPFHKKTVYRNNNDEAISVELNKTHDFLMFGTLDSAWALRKKLYAQKQFNIINEKTLTTTEGFQEMQLILSDTASTRGILIKNIINNGLLYELKAVVDTIEKPSRFITEFFDNFKPKDTVIGRDILEDKIPDFFAALRKNDSIVLDGYRYLKFNKNHADSLQKYISEHEFGSAMRQIQSHLILQLGQLKDVDANAFFKDFYEKSYNNSTAQAMILQSISHKSDETSTDFLLELMATDLPLLSNTFHISYIFAPYRENLSLAKKLFPELLQYSTISEYKAPIFSLLAKLVSEGELKPKVYKKYKSQILNDAKIQLKRQLGRDVTLNAQDFYSPRTPTQDIGVLENYIMLLFPFKAEKRVKQFFEKVALIDNPEIRTTYMTLLVENGSVPKSELLRLAADVNTRQLLFSKLEKAGKLDLFPETFKTQKDLGEAQLFSSGNHLSAREEVIFLSEKPLVYSGKNLTGYYFKKRNTDDYDKNFNIHLLVFENDKGLQTEPFYENGGMRVEDTDTVEEVIGFVTEQFLLKDRQRAEVYRPNGYGGGYGHHGF</sequence>
<accession>A0A0F9QYH9</accession>
<evidence type="ECO:0008006" key="2">
    <source>
        <dbReference type="Google" id="ProtNLM"/>
    </source>
</evidence>
<dbReference type="PANTHER" id="PTHR40590">
    <property type="entry name" value="CYTOPLASMIC PROTEIN-RELATED"/>
    <property type="match status" value="1"/>
</dbReference>
<reference evidence="1" key="1">
    <citation type="journal article" date="2015" name="Nature">
        <title>Complex archaea that bridge the gap between prokaryotes and eukaryotes.</title>
        <authorList>
            <person name="Spang A."/>
            <person name="Saw J.H."/>
            <person name="Jorgensen S.L."/>
            <person name="Zaremba-Niedzwiedzka K."/>
            <person name="Martijn J."/>
            <person name="Lind A.E."/>
            <person name="van Eijk R."/>
            <person name="Schleper C."/>
            <person name="Guy L."/>
            <person name="Ettema T.J."/>
        </authorList>
    </citation>
    <scope>NUCLEOTIDE SEQUENCE</scope>
</reference>
<dbReference type="EMBL" id="LAZR01001267">
    <property type="protein sequence ID" value="KKN47594.1"/>
    <property type="molecule type" value="Genomic_DNA"/>
</dbReference>
<dbReference type="InterPro" id="IPR002816">
    <property type="entry name" value="TraB/PrgY/GumN_fam"/>
</dbReference>
<protein>
    <recommendedName>
        <fullName evidence="2">TraB/GumN family protein</fullName>
    </recommendedName>
</protein>
<dbReference type="InterPro" id="IPR047111">
    <property type="entry name" value="YbaP-like"/>
</dbReference>
<dbReference type="AlphaFoldDB" id="A0A0F9QYH9"/>
<dbReference type="PANTHER" id="PTHR40590:SF1">
    <property type="entry name" value="CYTOPLASMIC PROTEIN"/>
    <property type="match status" value="1"/>
</dbReference>
<proteinExistence type="predicted"/>
<dbReference type="Pfam" id="PF01963">
    <property type="entry name" value="TraB_PrgY_gumN"/>
    <property type="match status" value="1"/>
</dbReference>
<gene>
    <name evidence="1" type="ORF">LCGC14_0661260</name>
</gene>
<name>A0A0F9QYH9_9ZZZZ</name>
<evidence type="ECO:0000313" key="1">
    <source>
        <dbReference type="EMBL" id="KKN47594.1"/>
    </source>
</evidence>
<dbReference type="CDD" id="cd14789">
    <property type="entry name" value="Tiki"/>
    <property type="match status" value="1"/>
</dbReference>
<comment type="caution">
    <text evidence="1">The sequence shown here is derived from an EMBL/GenBank/DDBJ whole genome shotgun (WGS) entry which is preliminary data.</text>
</comment>
<organism evidence="1">
    <name type="scientific">marine sediment metagenome</name>
    <dbReference type="NCBI Taxonomy" id="412755"/>
    <lineage>
        <taxon>unclassified sequences</taxon>
        <taxon>metagenomes</taxon>
        <taxon>ecological metagenomes</taxon>
    </lineage>
</organism>